<dbReference type="Gene3D" id="3.30.1330.40">
    <property type="entry name" value="RutC-like"/>
    <property type="match status" value="1"/>
</dbReference>
<dbReference type="PANTHER" id="PTHR11803:SF58">
    <property type="entry name" value="PROTEIN HMF1-RELATED"/>
    <property type="match status" value="1"/>
</dbReference>
<organism evidence="2 3">
    <name type="scientific">Roseateles saccharophilus</name>
    <name type="common">Pseudomonas saccharophila</name>
    <dbReference type="NCBI Taxonomy" id="304"/>
    <lineage>
        <taxon>Bacteria</taxon>
        <taxon>Pseudomonadati</taxon>
        <taxon>Pseudomonadota</taxon>
        <taxon>Betaproteobacteria</taxon>
        <taxon>Burkholderiales</taxon>
        <taxon>Sphaerotilaceae</taxon>
        <taxon>Roseateles</taxon>
    </lineage>
</organism>
<keyword evidence="3" id="KW-1185">Reference proteome</keyword>
<name>A0ABU1YQZ0_ROSSA</name>
<accession>A0ABU1YQZ0</accession>
<comment type="caution">
    <text evidence="2">The sequence shown here is derived from an EMBL/GenBank/DDBJ whole genome shotgun (WGS) entry which is preliminary data.</text>
</comment>
<dbReference type="InterPro" id="IPR006175">
    <property type="entry name" value="YjgF/YER057c/UK114"/>
</dbReference>
<evidence type="ECO:0000256" key="1">
    <source>
        <dbReference type="ARBA" id="ARBA00010552"/>
    </source>
</evidence>
<protein>
    <submittedName>
        <fullName evidence="2">Enamine deaminase RidA (YjgF/YER057c/UK114 family)</fullName>
    </submittedName>
</protein>
<dbReference type="InterPro" id="IPR035959">
    <property type="entry name" value="RutC-like_sf"/>
</dbReference>
<reference evidence="2 3" key="1">
    <citation type="submission" date="2023-07" db="EMBL/GenBank/DDBJ databases">
        <title>Sorghum-associated microbial communities from plants grown in Nebraska, USA.</title>
        <authorList>
            <person name="Schachtman D."/>
        </authorList>
    </citation>
    <scope>NUCLEOTIDE SEQUENCE [LARGE SCALE GENOMIC DNA]</scope>
    <source>
        <strain evidence="2 3">BE314</strain>
    </source>
</reference>
<evidence type="ECO:0000313" key="3">
    <source>
        <dbReference type="Proteomes" id="UP001180453"/>
    </source>
</evidence>
<dbReference type="Proteomes" id="UP001180453">
    <property type="component" value="Unassembled WGS sequence"/>
</dbReference>
<comment type="similarity">
    <text evidence="1">Belongs to the RutC family.</text>
</comment>
<gene>
    <name evidence="2" type="ORF">J2X20_003293</name>
</gene>
<dbReference type="SUPFAM" id="SSF55298">
    <property type="entry name" value="YjgF-like"/>
    <property type="match status" value="1"/>
</dbReference>
<sequence length="110" mass="11770">MAANKTRAINAADAPAPSGGYAQALELKAPSRLLFISGQIPIDQAGAVPKSFAAQCRLVWAHVDAQLKAAGMTLDQLVKVTTYLGDRKHARGLLPLRQWVAKCWAPAARH</sequence>
<dbReference type="Pfam" id="PF01042">
    <property type="entry name" value="Ribonuc_L-PSP"/>
    <property type="match status" value="1"/>
</dbReference>
<evidence type="ECO:0000313" key="2">
    <source>
        <dbReference type="EMBL" id="MDR7270635.1"/>
    </source>
</evidence>
<dbReference type="PANTHER" id="PTHR11803">
    <property type="entry name" value="2-IMINOBUTANOATE/2-IMINOPROPANOATE DEAMINASE RIDA"/>
    <property type="match status" value="1"/>
</dbReference>
<dbReference type="CDD" id="cd00448">
    <property type="entry name" value="YjgF_YER057c_UK114_family"/>
    <property type="match status" value="1"/>
</dbReference>
<dbReference type="EMBL" id="JAVDXU010000002">
    <property type="protein sequence ID" value="MDR7270635.1"/>
    <property type="molecule type" value="Genomic_DNA"/>
</dbReference>
<proteinExistence type="inferred from homology"/>